<dbReference type="InterPro" id="IPR003594">
    <property type="entry name" value="HATPase_dom"/>
</dbReference>
<dbReference type="SUPFAM" id="SSF47384">
    <property type="entry name" value="Homodimeric domain of signal transducing histidine kinase"/>
    <property type="match status" value="1"/>
</dbReference>
<dbReference type="AlphaFoldDB" id="A0A3R5X237"/>
<dbReference type="SMART" id="SM00387">
    <property type="entry name" value="HATPase_c"/>
    <property type="match status" value="1"/>
</dbReference>
<evidence type="ECO:0000313" key="11">
    <source>
        <dbReference type="EMBL" id="QAA32565.1"/>
    </source>
</evidence>
<dbReference type="InterPro" id="IPR036890">
    <property type="entry name" value="HATPase_C_sf"/>
</dbReference>
<dbReference type="InterPro" id="IPR035965">
    <property type="entry name" value="PAS-like_dom_sf"/>
</dbReference>
<dbReference type="Pfam" id="PF02518">
    <property type="entry name" value="HATPase_c"/>
    <property type="match status" value="1"/>
</dbReference>
<dbReference type="InterPro" id="IPR036097">
    <property type="entry name" value="HisK_dim/P_sf"/>
</dbReference>
<dbReference type="Pfam" id="PF00512">
    <property type="entry name" value="HisKA"/>
    <property type="match status" value="1"/>
</dbReference>
<dbReference type="GO" id="GO:0016020">
    <property type="term" value="C:membrane"/>
    <property type="evidence" value="ECO:0007669"/>
    <property type="project" value="UniProtKB-SubCell"/>
</dbReference>
<evidence type="ECO:0000259" key="9">
    <source>
        <dbReference type="PROSITE" id="PS50109"/>
    </source>
</evidence>
<evidence type="ECO:0000256" key="5">
    <source>
        <dbReference type="ARBA" id="ARBA00022679"/>
    </source>
</evidence>
<dbReference type="Gene3D" id="1.10.287.130">
    <property type="match status" value="1"/>
</dbReference>
<dbReference type="SUPFAM" id="SSF55874">
    <property type="entry name" value="ATPase domain of HSP90 chaperone/DNA topoisomerase II/histidine kinase"/>
    <property type="match status" value="1"/>
</dbReference>
<dbReference type="InterPro" id="IPR001610">
    <property type="entry name" value="PAC"/>
</dbReference>
<dbReference type="PANTHER" id="PTHR43711">
    <property type="entry name" value="TWO-COMPONENT HISTIDINE KINASE"/>
    <property type="match status" value="1"/>
</dbReference>
<dbReference type="InterPro" id="IPR050736">
    <property type="entry name" value="Sensor_HK_Regulatory"/>
</dbReference>
<dbReference type="GO" id="GO:0000155">
    <property type="term" value="F:phosphorelay sensor kinase activity"/>
    <property type="evidence" value="ECO:0007669"/>
    <property type="project" value="InterPro"/>
</dbReference>
<dbReference type="Proteomes" id="UP000286268">
    <property type="component" value="Chromosome"/>
</dbReference>
<dbReference type="SUPFAM" id="SSF55785">
    <property type="entry name" value="PYP-like sensor domain (PAS domain)"/>
    <property type="match status" value="3"/>
</dbReference>
<feature type="coiled-coil region" evidence="8">
    <location>
        <begin position="400"/>
        <end position="434"/>
    </location>
</feature>
<dbReference type="Gene3D" id="3.30.565.10">
    <property type="entry name" value="Histidine kinase-like ATPase, C-terminal domain"/>
    <property type="match status" value="1"/>
</dbReference>
<protein>
    <recommendedName>
        <fullName evidence="3">histidine kinase</fullName>
        <ecNumber evidence="3">2.7.13.3</ecNumber>
    </recommendedName>
</protein>
<dbReference type="InterPro" id="IPR003661">
    <property type="entry name" value="HisK_dim/P_dom"/>
</dbReference>
<dbReference type="InterPro" id="IPR000014">
    <property type="entry name" value="PAS"/>
</dbReference>
<dbReference type="PROSITE" id="PS50113">
    <property type="entry name" value="PAC"/>
    <property type="match status" value="1"/>
</dbReference>
<dbReference type="SMART" id="SM00086">
    <property type="entry name" value="PAC"/>
    <property type="match status" value="3"/>
</dbReference>
<dbReference type="InterPro" id="IPR013656">
    <property type="entry name" value="PAS_4"/>
</dbReference>
<dbReference type="Gene3D" id="3.30.450.20">
    <property type="entry name" value="PAS domain"/>
    <property type="match status" value="3"/>
</dbReference>
<dbReference type="SMART" id="SM00388">
    <property type="entry name" value="HisKA"/>
    <property type="match status" value="1"/>
</dbReference>
<dbReference type="PRINTS" id="PR00344">
    <property type="entry name" value="BCTRLSENSOR"/>
</dbReference>
<dbReference type="CDD" id="cd00082">
    <property type="entry name" value="HisKA"/>
    <property type="match status" value="1"/>
</dbReference>
<evidence type="ECO:0000256" key="7">
    <source>
        <dbReference type="ARBA" id="ARBA00023012"/>
    </source>
</evidence>
<comment type="subcellular location">
    <subcellularLocation>
        <location evidence="2">Membrane</location>
    </subcellularLocation>
</comment>
<dbReference type="InterPro" id="IPR004358">
    <property type="entry name" value="Sig_transdc_His_kin-like_C"/>
</dbReference>
<evidence type="ECO:0000259" key="10">
    <source>
        <dbReference type="PROSITE" id="PS50113"/>
    </source>
</evidence>
<evidence type="ECO:0000256" key="2">
    <source>
        <dbReference type="ARBA" id="ARBA00004370"/>
    </source>
</evidence>
<keyword evidence="5" id="KW-0808">Transferase</keyword>
<dbReference type="PROSITE" id="PS50109">
    <property type="entry name" value="HIS_KIN"/>
    <property type="match status" value="1"/>
</dbReference>
<dbReference type="SMART" id="SM00091">
    <property type="entry name" value="PAS"/>
    <property type="match status" value="2"/>
</dbReference>
<evidence type="ECO:0000256" key="6">
    <source>
        <dbReference type="ARBA" id="ARBA00022777"/>
    </source>
</evidence>
<keyword evidence="4" id="KW-0597">Phosphoprotein</keyword>
<sequence>MNGGIILEHNIIDNDLYLKQLMESETSAVCVFTFPDLKLIRCNNTYVVGWGGENAHTTDLIGKYIYEFHADWSGSEGEKVLKEAIETGKTAQDKEFKYYHYIKGECYWNSFITPIKIEEEVKYIFCNFIDVTEAVLYRKTIEMQNEIIRAQKNQLEAITDNMTDALIIVNPDGYFSYLNRRTSDYFYDIDNFRKLGDSLKHTDYYYENGTKLHIDELPTARVLRGESIDNIILKVVRPDKTAYYSYCGTPIYEEGKLAYALVSLRDVSERYEQDRKVRMHKEFLEIILDNITDPFIVYDENCNISLLNKAALRLYPRIKHKGCIFGKNSDVEFLDFNNEPIKLEDLPTQRAAKGECVRSRQLIIKDSISLKYVEINAIPILDKYNNVIAIVSNHRDITDMIEYHQKIKNHDEERIRYEKEKNEALEASMKLKDEFLYLITHEFKTPITVIYSALQAIEFICKDEFSSRVAKYLKCIKQNTNRQLRLVNNLLDITKISSGNIKIDKRNLDIVYVTKAIIKSVELYAKQKNINIFFKSTIQYKEIGLDEEKYERIILNLLANALKFTSNDKDIMVRIYTKRASGSSWVCVEVKDQGIGIPKSRQEIIFEKFGQADTTLSRQAEGTGLGLHLVKLLVEALEGNILLDSQEGIGSTFTVMFPNRKISKKRKSEGDVLTNTNFMENDNRLIQGMEIEFSDIYF</sequence>
<evidence type="ECO:0000256" key="1">
    <source>
        <dbReference type="ARBA" id="ARBA00000085"/>
    </source>
</evidence>
<evidence type="ECO:0000256" key="3">
    <source>
        <dbReference type="ARBA" id="ARBA00012438"/>
    </source>
</evidence>
<evidence type="ECO:0000256" key="4">
    <source>
        <dbReference type="ARBA" id="ARBA00022553"/>
    </source>
</evidence>
<organism evidence="11 12">
    <name type="scientific">Clostridium manihotivorum</name>
    <dbReference type="NCBI Taxonomy" id="2320868"/>
    <lineage>
        <taxon>Bacteria</taxon>
        <taxon>Bacillati</taxon>
        <taxon>Bacillota</taxon>
        <taxon>Clostridia</taxon>
        <taxon>Eubacteriales</taxon>
        <taxon>Clostridiaceae</taxon>
        <taxon>Clostridium</taxon>
    </lineage>
</organism>
<comment type="catalytic activity">
    <reaction evidence="1">
        <text>ATP + protein L-histidine = ADP + protein N-phospho-L-histidine.</text>
        <dbReference type="EC" id="2.7.13.3"/>
    </reaction>
</comment>
<evidence type="ECO:0000313" key="12">
    <source>
        <dbReference type="Proteomes" id="UP000286268"/>
    </source>
</evidence>
<dbReference type="InterPro" id="IPR000700">
    <property type="entry name" value="PAS-assoc_C"/>
</dbReference>
<dbReference type="FunFam" id="3.30.565.10:FF:000006">
    <property type="entry name" value="Sensor histidine kinase WalK"/>
    <property type="match status" value="1"/>
</dbReference>
<keyword evidence="8" id="KW-0175">Coiled coil</keyword>
<gene>
    <name evidence="11" type="ORF">C1I91_13485</name>
</gene>
<feature type="domain" description="PAC" evidence="10">
    <location>
        <begin position="357"/>
        <end position="409"/>
    </location>
</feature>
<dbReference type="KEGG" id="cmah:C1I91_13485"/>
<evidence type="ECO:0000256" key="8">
    <source>
        <dbReference type="SAM" id="Coils"/>
    </source>
</evidence>
<reference evidence="11 12" key="1">
    <citation type="submission" date="2018-01" db="EMBL/GenBank/DDBJ databases">
        <title>Genome Sequencing and Assembly of Anaerobacter polyendosporus strain CT4.</title>
        <authorList>
            <person name="Tachaapaikoon C."/>
            <person name="Sutheeworapong S."/>
            <person name="Jenjaroenpun P."/>
            <person name="Wongsurawat T."/>
            <person name="Nookeaw I."/>
            <person name="Cheawchanlertfa P."/>
            <person name="Kosugi A."/>
            <person name="Cheevadhanarak S."/>
            <person name="Ratanakhanokchai K."/>
        </authorList>
    </citation>
    <scope>NUCLEOTIDE SEQUENCE [LARGE SCALE GENOMIC DNA]</scope>
    <source>
        <strain evidence="11 12">CT4</strain>
    </source>
</reference>
<keyword evidence="6" id="KW-0418">Kinase</keyword>
<feature type="domain" description="Histidine kinase" evidence="9">
    <location>
        <begin position="438"/>
        <end position="661"/>
    </location>
</feature>
<keyword evidence="7" id="KW-0902">Two-component regulatory system</keyword>
<dbReference type="Pfam" id="PF13426">
    <property type="entry name" value="PAS_9"/>
    <property type="match status" value="2"/>
</dbReference>
<dbReference type="Pfam" id="PF08448">
    <property type="entry name" value="PAS_4"/>
    <property type="match status" value="1"/>
</dbReference>
<dbReference type="OrthoDB" id="9813394at2"/>
<name>A0A3R5X237_9CLOT</name>
<dbReference type="EC" id="2.7.13.3" evidence="3"/>
<dbReference type="PANTHER" id="PTHR43711:SF26">
    <property type="entry name" value="SENSOR HISTIDINE KINASE RCSC"/>
    <property type="match status" value="1"/>
</dbReference>
<accession>A0A3R5X237</accession>
<proteinExistence type="predicted"/>
<dbReference type="InterPro" id="IPR005467">
    <property type="entry name" value="His_kinase_dom"/>
</dbReference>
<dbReference type="EMBL" id="CP025746">
    <property type="protein sequence ID" value="QAA32565.1"/>
    <property type="molecule type" value="Genomic_DNA"/>
</dbReference>
<keyword evidence="12" id="KW-1185">Reference proteome</keyword>